<dbReference type="FunFam" id="1.25.40.10:FF:000090">
    <property type="entry name" value="Pentatricopeptide repeat-containing protein, chloroplastic"/>
    <property type="match status" value="1"/>
</dbReference>
<sequence>MSQRPFPTKRNTFSTISHYLQFSKTISQLKQTHSFFLKTLPKPQYHPFLTQFLTQLLRACGDNLGYARHVFDQIPNCKNQFLWTSLIRSLVFQGHFIQSILLYSRMQRKGIFPSGFTFSSVLNACARVPAMFEGQQVHASVEKSGFLRNNVVQTALLDMYAKCGFVLDAQRLFNAMEEKDVVAWTAMICGYAKVGLMHEAWCLFDAMEERNVVSWTAMVAGYANYGDMGAAKEFYDRMVEKNSVAWLAMIAGYGKCGNVSEARRVFDEIVKPDASCWAAMVACYAQNGYAKVAIEMYVAMRDQSVRITDVAIVGALSACTQLGDVKMAEALAKNIEEGCCDRALFVSNALIHMHAKFGCMEQAWREFSRMKERDVVSYSTMITALSDHGEFQEALVLFSKMQKEGIKPNQVTFIGVLNACSHGGLVEDGCKLFELMTQILKIVPLSEHFTCMVDLLGRAGHLEKAYNLIIEYGGASDAGIWGALLGACRVYGNAALGEIAASHLFEIEPENVGNYVLLANIYASLNKWEDAERLRKMISVKEKRKSPGRSWVAS</sequence>
<keyword evidence="4" id="KW-1185">Reference proteome</keyword>
<evidence type="ECO:0000256" key="2">
    <source>
        <dbReference type="ARBA" id="ARBA00061659"/>
    </source>
</evidence>
<dbReference type="Pfam" id="PF20431">
    <property type="entry name" value="E_motif"/>
    <property type="match status" value="1"/>
</dbReference>
<evidence type="ECO:0000256" key="1">
    <source>
        <dbReference type="ARBA" id="ARBA00022737"/>
    </source>
</evidence>
<dbReference type="InterPro" id="IPR046848">
    <property type="entry name" value="E_motif"/>
</dbReference>
<feature type="repeat" description="PPR" evidence="3">
    <location>
        <begin position="242"/>
        <end position="276"/>
    </location>
</feature>
<reference evidence="5" key="1">
    <citation type="submission" date="2025-08" db="UniProtKB">
        <authorList>
            <consortium name="RefSeq"/>
        </authorList>
    </citation>
    <scope>IDENTIFICATION</scope>
    <source>
        <tissue evidence="5">Leaf</tissue>
    </source>
</reference>
<feature type="repeat" description="PPR" evidence="3">
    <location>
        <begin position="79"/>
        <end position="113"/>
    </location>
</feature>
<dbReference type="Pfam" id="PF01535">
    <property type="entry name" value="PPR"/>
    <property type="match status" value="4"/>
</dbReference>
<keyword evidence="1" id="KW-0677">Repeat</keyword>
<evidence type="ECO:0000313" key="5">
    <source>
        <dbReference type="RefSeq" id="XP_021294627.1"/>
    </source>
</evidence>
<gene>
    <name evidence="5" type="primary">LOC110424397</name>
</gene>
<dbReference type="PANTHER" id="PTHR47926">
    <property type="entry name" value="PENTATRICOPEPTIDE REPEAT-CONTAINING PROTEIN"/>
    <property type="match status" value="1"/>
</dbReference>
<organism evidence="4 5">
    <name type="scientific">Herrania umbratica</name>
    <dbReference type="NCBI Taxonomy" id="108875"/>
    <lineage>
        <taxon>Eukaryota</taxon>
        <taxon>Viridiplantae</taxon>
        <taxon>Streptophyta</taxon>
        <taxon>Embryophyta</taxon>
        <taxon>Tracheophyta</taxon>
        <taxon>Spermatophyta</taxon>
        <taxon>Magnoliopsida</taxon>
        <taxon>eudicotyledons</taxon>
        <taxon>Gunneridae</taxon>
        <taxon>Pentapetalae</taxon>
        <taxon>rosids</taxon>
        <taxon>malvids</taxon>
        <taxon>Malvales</taxon>
        <taxon>Malvaceae</taxon>
        <taxon>Byttnerioideae</taxon>
        <taxon>Herrania</taxon>
    </lineage>
</organism>
<dbReference type="Pfam" id="PF13041">
    <property type="entry name" value="PPR_2"/>
    <property type="match status" value="3"/>
</dbReference>
<dbReference type="GeneID" id="110424397"/>
<dbReference type="InterPro" id="IPR011990">
    <property type="entry name" value="TPR-like_helical_dom_sf"/>
</dbReference>
<dbReference type="Proteomes" id="UP000504621">
    <property type="component" value="Unplaced"/>
</dbReference>
<evidence type="ECO:0000256" key="3">
    <source>
        <dbReference type="PROSITE-ProRule" id="PRU00708"/>
    </source>
</evidence>
<protein>
    <submittedName>
        <fullName evidence="5">LOW QUALITY PROTEIN: pentatricopeptide repeat-containing protein At4g14820-like</fullName>
    </submittedName>
</protein>
<dbReference type="NCBIfam" id="TIGR00756">
    <property type="entry name" value="PPR"/>
    <property type="match status" value="4"/>
</dbReference>
<dbReference type="GO" id="GO:0003723">
    <property type="term" value="F:RNA binding"/>
    <property type="evidence" value="ECO:0007669"/>
    <property type="project" value="InterPro"/>
</dbReference>
<dbReference type="RefSeq" id="XP_021294627.1">
    <property type="nucleotide sequence ID" value="XM_021438952.1"/>
</dbReference>
<dbReference type="AlphaFoldDB" id="A0A6J1B5G7"/>
<dbReference type="InterPro" id="IPR046960">
    <property type="entry name" value="PPR_At4g14850-like_plant"/>
</dbReference>
<dbReference type="OrthoDB" id="185373at2759"/>
<feature type="repeat" description="PPR" evidence="3">
    <location>
        <begin position="180"/>
        <end position="214"/>
    </location>
</feature>
<evidence type="ECO:0000313" key="4">
    <source>
        <dbReference type="Proteomes" id="UP000504621"/>
    </source>
</evidence>
<dbReference type="FunFam" id="1.25.40.10:FF:001214">
    <property type="entry name" value="Pentatricopeptide repeat-containing protein At2g20540"/>
    <property type="match status" value="1"/>
</dbReference>
<comment type="similarity">
    <text evidence="2">Belongs to the PPR family. PCMP-E subfamily.</text>
</comment>
<dbReference type="Gene3D" id="1.25.40.10">
    <property type="entry name" value="Tetratricopeptide repeat domain"/>
    <property type="match status" value="3"/>
</dbReference>
<dbReference type="GO" id="GO:0009451">
    <property type="term" value="P:RNA modification"/>
    <property type="evidence" value="ECO:0007669"/>
    <property type="project" value="InterPro"/>
</dbReference>
<dbReference type="PANTHER" id="PTHR47926:SF523">
    <property type="entry name" value="DYW DOMAIN-CONTAINING PROTEIN"/>
    <property type="match status" value="1"/>
</dbReference>
<proteinExistence type="inferred from homology"/>
<accession>A0A6J1B5G7</accession>
<name>A0A6J1B5G7_9ROSI</name>
<dbReference type="InterPro" id="IPR002885">
    <property type="entry name" value="PPR_rpt"/>
</dbReference>
<dbReference type="SUPFAM" id="SSF48452">
    <property type="entry name" value="TPR-like"/>
    <property type="match status" value="1"/>
</dbReference>
<dbReference type="PROSITE" id="PS51375">
    <property type="entry name" value="PPR"/>
    <property type="match status" value="4"/>
</dbReference>
<feature type="repeat" description="PPR" evidence="3">
    <location>
        <begin position="374"/>
        <end position="408"/>
    </location>
</feature>